<protein>
    <submittedName>
        <fullName evidence="1">29162_t:CDS:1</fullName>
    </submittedName>
</protein>
<reference evidence="1 2" key="1">
    <citation type="submission" date="2021-06" db="EMBL/GenBank/DDBJ databases">
        <authorList>
            <person name="Kallberg Y."/>
            <person name="Tangrot J."/>
            <person name="Rosling A."/>
        </authorList>
    </citation>
    <scope>NUCLEOTIDE SEQUENCE [LARGE SCALE GENOMIC DNA]</scope>
    <source>
        <strain evidence="1 2">120-4 pot B 10/14</strain>
    </source>
</reference>
<keyword evidence="2" id="KW-1185">Reference proteome</keyword>
<gene>
    <name evidence="1" type="ORF">GMARGA_LOCUS6134</name>
</gene>
<evidence type="ECO:0000313" key="1">
    <source>
        <dbReference type="EMBL" id="CAG8585043.1"/>
    </source>
</evidence>
<proteinExistence type="predicted"/>
<name>A0ABN7UFM8_GIGMA</name>
<organism evidence="1 2">
    <name type="scientific">Gigaspora margarita</name>
    <dbReference type="NCBI Taxonomy" id="4874"/>
    <lineage>
        <taxon>Eukaryota</taxon>
        <taxon>Fungi</taxon>
        <taxon>Fungi incertae sedis</taxon>
        <taxon>Mucoromycota</taxon>
        <taxon>Glomeromycotina</taxon>
        <taxon>Glomeromycetes</taxon>
        <taxon>Diversisporales</taxon>
        <taxon>Gigasporaceae</taxon>
        <taxon>Gigaspora</taxon>
    </lineage>
</organism>
<dbReference type="EMBL" id="CAJVQB010002722">
    <property type="protein sequence ID" value="CAG8585043.1"/>
    <property type="molecule type" value="Genomic_DNA"/>
</dbReference>
<comment type="caution">
    <text evidence="1">The sequence shown here is derived from an EMBL/GenBank/DDBJ whole genome shotgun (WGS) entry which is preliminary data.</text>
</comment>
<dbReference type="Proteomes" id="UP000789901">
    <property type="component" value="Unassembled WGS sequence"/>
</dbReference>
<accession>A0ABN7UFM8</accession>
<evidence type="ECO:0000313" key="2">
    <source>
        <dbReference type="Proteomes" id="UP000789901"/>
    </source>
</evidence>
<sequence length="41" mass="4611">MAYEIFLIMVSGFLDKPLTNEVNIDNVVFSSDLCNTNNCIL</sequence>